<dbReference type="Gene3D" id="3.40.50.300">
    <property type="entry name" value="P-loop containing nucleotide triphosphate hydrolases"/>
    <property type="match status" value="1"/>
</dbReference>
<dbReference type="InterPro" id="IPR027417">
    <property type="entry name" value="P-loop_NTPase"/>
</dbReference>
<feature type="domain" description="ABC transporter" evidence="4">
    <location>
        <begin position="9"/>
        <end position="244"/>
    </location>
</feature>
<dbReference type="InterPro" id="IPR003593">
    <property type="entry name" value="AAA+_ATPase"/>
</dbReference>
<keyword evidence="6" id="KW-1185">Reference proteome</keyword>
<accession>A0ABP9RLF0</accession>
<dbReference type="RefSeq" id="WP_345626855.1">
    <property type="nucleotide sequence ID" value="NZ_BAABJQ010000003.1"/>
</dbReference>
<dbReference type="PROSITE" id="PS50893">
    <property type="entry name" value="ABC_TRANSPORTER_2"/>
    <property type="match status" value="1"/>
</dbReference>
<dbReference type="Proteomes" id="UP001501570">
    <property type="component" value="Unassembled WGS sequence"/>
</dbReference>
<reference evidence="6" key="1">
    <citation type="journal article" date="2019" name="Int. J. Syst. Evol. Microbiol.">
        <title>The Global Catalogue of Microorganisms (GCM) 10K type strain sequencing project: providing services to taxonomists for standard genome sequencing and annotation.</title>
        <authorList>
            <consortium name="The Broad Institute Genomics Platform"/>
            <consortium name="The Broad Institute Genome Sequencing Center for Infectious Disease"/>
            <person name="Wu L."/>
            <person name="Ma J."/>
        </authorList>
    </citation>
    <scope>NUCLEOTIDE SEQUENCE [LARGE SCALE GENOMIC DNA]</scope>
    <source>
        <strain evidence="6">JCM 18304</strain>
    </source>
</reference>
<dbReference type="Pfam" id="PF00005">
    <property type="entry name" value="ABC_tran"/>
    <property type="match status" value="1"/>
</dbReference>
<dbReference type="PANTHER" id="PTHR45772">
    <property type="entry name" value="CONSERVED COMPONENT OF ABC TRANSPORTER FOR NATURAL AMINO ACIDS-RELATED"/>
    <property type="match status" value="1"/>
</dbReference>
<dbReference type="InterPro" id="IPR051120">
    <property type="entry name" value="ABC_AA/LPS_Transport"/>
</dbReference>
<protein>
    <submittedName>
        <fullName evidence="5">ABC transporter ATP-binding protein</fullName>
    </submittedName>
</protein>
<dbReference type="EMBL" id="BAABJQ010000003">
    <property type="protein sequence ID" value="GAA5180217.1"/>
    <property type="molecule type" value="Genomic_DNA"/>
</dbReference>
<keyword evidence="3 5" id="KW-0067">ATP-binding</keyword>
<name>A0ABP9RLF0_9ACTN</name>
<proteinExistence type="predicted"/>
<organism evidence="5 6">
    <name type="scientific">Rugosimonospora acidiphila</name>
    <dbReference type="NCBI Taxonomy" id="556531"/>
    <lineage>
        <taxon>Bacteria</taxon>
        <taxon>Bacillati</taxon>
        <taxon>Actinomycetota</taxon>
        <taxon>Actinomycetes</taxon>
        <taxon>Micromonosporales</taxon>
        <taxon>Micromonosporaceae</taxon>
        <taxon>Rugosimonospora</taxon>
    </lineage>
</organism>
<comment type="caution">
    <text evidence="5">The sequence shown here is derived from an EMBL/GenBank/DDBJ whole genome shotgun (WGS) entry which is preliminary data.</text>
</comment>
<sequence>MNTPTTPALQIRNLSRRFGGLAALSDLSFTLAPGQILGVIGPNGAGKSTFINLVTGHLRPSTGQVLVHGADLTGKRPWRVAAAGVARTFQIVKPFRGMTARENVAISAMYGPTPRRSKRAALAVADEALERTGFTAAHTATPNELSVADARRLELAKALALRPRLLLLDEVMAGLRGKEIDRCLELVHRLREEGMTIVVVEHLMKAILSVSDQVLVLHQGRLLILGEPHAVLSDDRVIEAYLGQRYVQRKAR</sequence>
<evidence type="ECO:0000256" key="3">
    <source>
        <dbReference type="ARBA" id="ARBA00022840"/>
    </source>
</evidence>
<evidence type="ECO:0000256" key="1">
    <source>
        <dbReference type="ARBA" id="ARBA00022448"/>
    </source>
</evidence>
<dbReference type="SUPFAM" id="SSF52540">
    <property type="entry name" value="P-loop containing nucleoside triphosphate hydrolases"/>
    <property type="match status" value="1"/>
</dbReference>
<evidence type="ECO:0000259" key="4">
    <source>
        <dbReference type="PROSITE" id="PS50893"/>
    </source>
</evidence>
<gene>
    <name evidence="5" type="ORF">GCM10023322_12020</name>
</gene>
<evidence type="ECO:0000313" key="6">
    <source>
        <dbReference type="Proteomes" id="UP001501570"/>
    </source>
</evidence>
<keyword evidence="1" id="KW-0813">Transport</keyword>
<keyword evidence="2" id="KW-0547">Nucleotide-binding</keyword>
<dbReference type="InterPro" id="IPR003439">
    <property type="entry name" value="ABC_transporter-like_ATP-bd"/>
</dbReference>
<evidence type="ECO:0000256" key="2">
    <source>
        <dbReference type="ARBA" id="ARBA00022741"/>
    </source>
</evidence>
<dbReference type="GO" id="GO:0005524">
    <property type="term" value="F:ATP binding"/>
    <property type="evidence" value="ECO:0007669"/>
    <property type="project" value="UniProtKB-KW"/>
</dbReference>
<evidence type="ECO:0000313" key="5">
    <source>
        <dbReference type="EMBL" id="GAA5180217.1"/>
    </source>
</evidence>
<dbReference type="SMART" id="SM00382">
    <property type="entry name" value="AAA"/>
    <property type="match status" value="1"/>
</dbReference>